<keyword evidence="3" id="KW-1185">Reference proteome</keyword>
<dbReference type="Proteomes" id="UP000593571">
    <property type="component" value="Unassembled WGS sequence"/>
</dbReference>
<comment type="caution">
    <text evidence="2">The sequence shown here is derived from an EMBL/GenBank/DDBJ whole genome shotgun (WGS) entry which is preliminary data.</text>
</comment>
<evidence type="ECO:0000256" key="1">
    <source>
        <dbReference type="SAM" id="MobiDB-lite"/>
    </source>
</evidence>
<evidence type="ECO:0000313" key="3">
    <source>
        <dbReference type="Proteomes" id="UP000593571"/>
    </source>
</evidence>
<organism evidence="2 3">
    <name type="scientific">Rousettus aegyptiacus</name>
    <name type="common">Egyptian fruit bat</name>
    <name type="synonym">Pteropus aegyptiacus</name>
    <dbReference type="NCBI Taxonomy" id="9407"/>
    <lineage>
        <taxon>Eukaryota</taxon>
        <taxon>Metazoa</taxon>
        <taxon>Chordata</taxon>
        <taxon>Craniata</taxon>
        <taxon>Vertebrata</taxon>
        <taxon>Euteleostomi</taxon>
        <taxon>Mammalia</taxon>
        <taxon>Eutheria</taxon>
        <taxon>Laurasiatheria</taxon>
        <taxon>Chiroptera</taxon>
        <taxon>Yinpterochiroptera</taxon>
        <taxon>Pteropodoidea</taxon>
        <taxon>Pteropodidae</taxon>
        <taxon>Rousettinae</taxon>
        <taxon>Rousettus</taxon>
    </lineage>
</organism>
<feature type="compositionally biased region" description="Polar residues" evidence="1">
    <location>
        <begin position="104"/>
        <end position="121"/>
    </location>
</feature>
<feature type="compositionally biased region" description="Pro residues" evidence="1">
    <location>
        <begin position="26"/>
        <end position="39"/>
    </location>
</feature>
<accession>A0A7J8C2T2</accession>
<name>A0A7J8C2T2_ROUAE</name>
<dbReference type="AlphaFoldDB" id="A0A7J8C2T2"/>
<feature type="compositionally biased region" description="Low complexity" evidence="1">
    <location>
        <begin position="52"/>
        <end position="65"/>
    </location>
</feature>
<proteinExistence type="predicted"/>
<dbReference type="EMBL" id="JACASE010000015">
    <property type="protein sequence ID" value="KAF6405174.1"/>
    <property type="molecule type" value="Genomic_DNA"/>
</dbReference>
<protein>
    <submittedName>
        <fullName evidence="2">Uncharacterized protein</fullName>
    </submittedName>
</protein>
<reference evidence="2 3" key="1">
    <citation type="journal article" date="2020" name="Nature">
        <title>Six reference-quality genomes reveal evolution of bat adaptations.</title>
        <authorList>
            <person name="Jebb D."/>
            <person name="Huang Z."/>
            <person name="Pippel M."/>
            <person name="Hughes G.M."/>
            <person name="Lavrichenko K."/>
            <person name="Devanna P."/>
            <person name="Winkler S."/>
            <person name="Jermiin L.S."/>
            <person name="Skirmuntt E.C."/>
            <person name="Katzourakis A."/>
            <person name="Burkitt-Gray L."/>
            <person name="Ray D.A."/>
            <person name="Sullivan K.A.M."/>
            <person name="Roscito J.G."/>
            <person name="Kirilenko B.M."/>
            <person name="Davalos L.M."/>
            <person name="Corthals A.P."/>
            <person name="Power M.L."/>
            <person name="Jones G."/>
            <person name="Ransome R.D."/>
            <person name="Dechmann D.K.N."/>
            <person name="Locatelli A.G."/>
            <person name="Puechmaille S.J."/>
            <person name="Fedrigo O."/>
            <person name="Jarvis E.D."/>
            <person name="Hiller M."/>
            <person name="Vernes S.C."/>
            <person name="Myers E.W."/>
            <person name="Teeling E.C."/>
        </authorList>
    </citation>
    <scope>NUCLEOTIDE SEQUENCE [LARGE SCALE GENOMIC DNA]</scope>
    <source>
        <strain evidence="2">MRouAeg1</strain>
        <tissue evidence="2">Muscle</tissue>
    </source>
</reference>
<feature type="region of interest" description="Disordered" evidence="1">
    <location>
        <begin position="11"/>
        <end position="146"/>
    </location>
</feature>
<gene>
    <name evidence="2" type="ORF">HJG63_009483</name>
</gene>
<evidence type="ECO:0000313" key="2">
    <source>
        <dbReference type="EMBL" id="KAF6405174.1"/>
    </source>
</evidence>
<sequence length="179" mass="19062">MAIEICGPRAAGHLCHGPRGHHPRPEGPARPSCPAPPFPSTAHQGPRAFVGASPSSRAPLSRPVPTQCCPASRPRATPRLPSALGWLSQTLPQLHEGTREQESRPSSSPAFGSAQMEQTLQKEFPHEHRGEWQATDGPSFRPPSGERCLKPSLPLAGWGAWGCEVATGCSGDHMHLSLS</sequence>